<evidence type="ECO:0000256" key="6">
    <source>
        <dbReference type="PROSITE-ProRule" id="PRU00706"/>
    </source>
</evidence>
<sequence length="198" mass="22098">MEKTLVIIKHDAISRGLMGRIISRFEIVGLKMVAFEFIQSTQDMGHGHYPTTNEWFQKVGERTLNDYVAKGINPKEELGTDDPLEIGKLVKQWNVEYLTHGPVLAIVFEGPDAVTLVRKLVGNTIPSKADPGTIRGDFGMDSIEMANKQKRPLYNLIHASGEISEAEAEISLWFGNQEVYDYKLHSNSMTGVYGKLGS</sequence>
<dbReference type="Proteomes" id="UP000745577">
    <property type="component" value="Unassembled WGS sequence"/>
</dbReference>
<evidence type="ECO:0000313" key="9">
    <source>
        <dbReference type="Proteomes" id="UP000745577"/>
    </source>
</evidence>
<keyword evidence="5 8" id="KW-0418">Kinase</keyword>
<keyword evidence="4 8" id="KW-0808">Transferase</keyword>
<proteinExistence type="inferred from homology"/>
<evidence type="ECO:0000259" key="7">
    <source>
        <dbReference type="SMART" id="SM00562"/>
    </source>
</evidence>
<gene>
    <name evidence="8" type="ORF">KC675_04735</name>
</gene>
<dbReference type="PANTHER" id="PTHR11349">
    <property type="entry name" value="NUCLEOSIDE DIPHOSPHATE KINASE"/>
    <property type="match status" value="1"/>
</dbReference>
<dbReference type="EMBL" id="JAGQLL010000066">
    <property type="protein sequence ID" value="MCA9380458.1"/>
    <property type="molecule type" value="Genomic_DNA"/>
</dbReference>
<dbReference type="InterPro" id="IPR034907">
    <property type="entry name" value="NDK-like_dom"/>
</dbReference>
<comment type="cofactor">
    <cofactor evidence="1">
        <name>Mg(2+)</name>
        <dbReference type="ChEBI" id="CHEBI:18420"/>
    </cofactor>
</comment>
<organism evidence="8 9">
    <name type="scientific">Candidatus Dojkabacteria bacterium</name>
    <dbReference type="NCBI Taxonomy" id="2099670"/>
    <lineage>
        <taxon>Bacteria</taxon>
        <taxon>Candidatus Dojkabacteria</taxon>
    </lineage>
</organism>
<comment type="similarity">
    <text evidence="2 6">Belongs to the NDK family.</text>
</comment>
<evidence type="ECO:0000256" key="3">
    <source>
        <dbReference type="ARBA" id="ARBA00012966"/>
    </source>
</evidence>
<evidence type="ECO:0000256" key="1">
    <source>
        <dbReference type="ARBA" id="ARBA00001946"/>
    </source>
</evidence>
<reference evidence="8" key="1">
    <citation type="submission" date="2020-04" db="EMBL/GenBank/DDBJ databases">
        <authorList>
            <person name="Zhang T."/>
        </authorList>
    </citation>
    <scope>NUCLEOTIDE SEQUENCE</scope>
    <source>
        <strain evidence="8">HKST-UBA15</strain>
    </source>
</reference>
<evidence type="ECO:0000256" key="2">
    <source>
        <dbReference type="ARBA" id="ARBA00008142"/>
    </source>
</evidence>
<dbReference type="InterPro" id="IPR036850">
    <property type="entry name" value="NDK-like_dom_sf"/>
</dbReference>
<accession>A0A955IEH3</accession>
<comment type="caution">
    <text evidence="6">Lacks conserved residue(s) required for the propagation of feature annotation.</text>
</comment>
<name>A0A955IEH3_9BACT</name>
<evidence type="ECO:0000313" key="8">
    <source>
        <dbReference type="EMBL" id="MCA9380458.1"/>
    </source>
</evidence>
<dbReference type="SUPFAM" id="SSF54919">
    <property type="entry name" value="Nucleoside diphosphate kinase, NDK"/>
    <property type="match status" value="1"/>
</dbReference>
<reference evidence="8" key="2">
    <citation type="journal article" date="2021" name="Microbiome">
        <title>Successional dynamics and alternative stable states in a saline activated sludge microbial community over 9 years.</title>
        <authorList>
            <person name="Wang Y."/>
            <person name="Ye J."/>
            <person name="Ju F."/>
            <person name="Liu L."/>
            <person name="Boyd J.A."/>
            <person name="Deng Y."/>
            <person name="Parks D.H."/>
            <person name="Jiang X."/>
            <person name="Yin X."/>
            <person name="Woodcroft B.J."/>
            <person name="Tyson G.W."/>
            <person name="Hugenholtz P."/>
            <person name="Polz M.F."/>
            <person name="Zhang T."/>
        </authorList>
    </citation>
    <scope>NUCLEOTIDE SEQUENCE</scope>
    <source>
        <strain evidence="8">HKST-UBA15</strain>
    </source>
</reference>
<feature type="domain" description="Nucleoside diphosphate kinase-like" evidence="7">
    <location>
        <begin position="1"/>
        <end position="181"/>
    </location>
</feature>
<protein>
    <recommendedName>
        <fullName evidence="3">nucleoside-diphosphate kinase</fullName>
        <ecNumber evidence="3">2.7.4.6</ecNumber>
    </recommendedName>
</protein>
<evidence type="ECO:0000256" key="5">
    <source>
        <dbReference type="ARBA" id="ARBA00022777"/>
    </source>
</evidence>
<dbReference type="PROSITE" id="PS51374">
    <property type="entry name" value="NDPK_LIKE"/>
    <property type="match status" value="1"/>
</dbReference>
<dbReference type="Pfam" id="PF00334">
    <property type="entry name" value="NDK"/>
    <property type="match status" value="2"/>
</dbReference>
<evidence type="ECO:0000256" key="4">
    <source>
        <dbReference type="ARBA" id="ARBA00022679"/>
    </source>
</evidence>
<comment type="caution">
    <text evidence="8">The sequence shown here is derived from an EMBL/GenBank/DDBJ whole genome shotgun (WGS) entry which is preliminary data.</text>
</comment>
<dbReference type="AlphaFoldDB" id="A0A955IEH3"/>
<dbReference type="SMART" id="SM00562">
    <property type="entry name" value="NDK"/>
    <property type="match status" value="1"/>
</dbReference>
<dbReference type="EC" id="2.7.4.6" evidence="3"/>
<dbReference type="Gene3D" id="3.30.70.141">
    <property type="entry name" value="Nucleoside diphosphate kinase-like domain"/>
    <property type="match status" value="1"/>
</dbReference>
<dbReference type="GO" id="GO:0004550">
    <property type="term" value="F:nucleoside diphosphate kinase activity"/>
    <property type="evidence" value="ECO:0007669"/>
    <property type="project" value="UniProtKB-EC"/>
</dbReference>